<dbReference type="KEGG" id="ral:Rumal_4014"/>
<evidence type="ECO:0000256" key="2">
    <source>
        <dbReference type="SAM" id="MobiDB-lite"/>
    </source>
</evidence>
<geneLocation type="plasmid" evidence="3 4">
    <name>pRUMAL04</name>
</geneLocation>
<dbReference type="OrthoDB" id="2066274at2"/>
<feature type="coiled-coil region" evidence="1">
    <location>
        <begin position="81"/>
        <end position="115"/>
    </location>
</feature>
<dbReference type="Proteomes" id="UP000006919">
    <property type="component" value="Plasmid pRUMAL04"/>
</dbReference>
<evidence type="ECO:0000313" key="3">
    <source>
        <dbReference type="EMBL" id="ADU24434.1"/>
    </source>
</evidence>
<evidence type="ECO:0000313" key="4">
    <source>
        <dbReference type="Proteomes" id="UP000006919"/>
    </source>
</evidence>
<dbReference type="RefSeq" id="WP_013483970.1">
    <property type="nucleotide sequence ID" value="NC_014827.1"/>
</dbReference>
<dbReference type="HOGENOM" id="CLU_1474161_0_0_9"/>
<keyword evidence="3" id="KW-0614">Plasmid</keyword>
<feature type="compositionally biased region" description="Basic residues" evidence="2">
    <location>
        <begin position="171"/>
        <end position="183"/>
    </location>
</feature>
<protein>
    <submittedName>
        <fullName evidence="3">Uncharacterized protein</fullName>
    </submittedName>
</protein>
<feature type="region of interest" description="Disordered" evidence="2">
    <location>
        <begin position="154"/>
        <end position="183"/>
    </location>
</feature>
<dbReference type="AlphaFoldDB" id="E6UL88"/>
<proteinExistence type="predicted"/>
<organism evidence="3 4">
    <name type="scientific">Ruminococcus albus (strain ATCC 27210 / DSM 20455 / JCM 14654 / NCDO 2250 / 7)</name>
    <dbReference type="NCBI Taxonomy" id="697329"/>
    <lineage>
        <taxon>Bacteria</taxon>
        <taxon>Bacillati</taxon>
        <taxon>Bacillota</taxon>
        <taxon>Clostridia</taxon>
        <taxon>Eubacteriales</taxon>
        <taxon>Oscillospiraceae</taxon>
        <taxon>Ruminococcus</taxon>
    </lineage>
</organism>
<dbReference type="EMBL" id="CP002407">
    <property type="protein sequence ID" value="ADU24434.1"/>
    <property type="molecule type" value="Genomic_DNA"/>
</dbReference>
<gene>
    <name evidence="3" type="ordered locus">Rumal_4014</name>
</gene>
<keyword evidence="1" id="KW-0175">Coiled coil</keyword>
<feature type="compositionally biased region" description="Basic and acidic residues" evidence="2">
    <location>
        <begin position="154"/>
        <end position="170"/>
    </location>
</feature>
<reference evidence="4" key="1">
    <citation type="journal article" date="2011" name="J. Bacteriol.">
        <title>Complete genome of the cellulolytic ruminal bacterium Ruminococcus albus 7.</title>
        <authorList>
            <person name="Suen G."/>
            <person name="Stevenson D.M."/>
            <person name="Bruce D.C."/>
            <person name="Chertkov O."/>
            <person name="Copeland A."/>
            <person name="Cheng J.F."/>
            <person name="Detter C."/>
            <person name="Detter J.C."/>
            <person name="Goodwin L.A."/>
            <person name="Han C.S."/>
            <person name="Hauser L.J."/>
            <person name="Ivanova N.N."/>
            <person name="Kyrpides N.C."/>
            <person name="Land M.L."/>
            <person name="Lapidus A."/>
            <person name="Lucas S."/>
            <person name="Ovchinnikova G."/>
            <person name="Pitluck S."/>
            <person name="Tapia R."/>
            <person name="Woyke T."/>
            <person name="Boyum J."/>
            <person name="Mead D."/>
            <person name="Weimer P.J."/>
        </authorList>
    </citation>
    <scope>NUCLEOTIDE SEQUENCE [LARGE SCALE GENOMIC DNA]</scope>
    <source>
        <strain evidence="4">ATCC 27210 / DSM 20455 / JCM 14654 / NCDO 2250 / 7</strain>
        <plasmid evidence="4">pRUMAL04</plasmid>
    </source>
</reference>
<accession>E6UL88</accession>
<evidence type="ECO:0000256" key="1">
    <source>
        <dbReference type="SAM" id="Coils"/>
    </source>
</evidence>
<name>E6UL88_RUMA7</name>
<sequence length="183" mass="21845">MSKTIKQIADELGVSKDRVKYLVKKLPSGWVEKRGNITYINADGERNIYMLEGKKWGKSDEITHIETELDRVISTHLPTEEQKKDMEIERLKARVAELERQLEYERANSEEKQALLKAWNDEQIQQFNRIIEDNKKLLQLIDQEQQLHLRSIESKDKGLAIEEKQPEPKRHWWQRKRKEPTEE</sequence>